<dbReference type="EMBL" id="FNYR01000053">
    <property type="protein sequence ID" value="SEJ34887.1"/>
    <property type="molecule type" value="Genomic_DNA"/>
</dbReference>
<dbReference type="Proteomes" id="UP000198888">
    <property type="component" value="Unassembled WGS sequence"/>
</dbReference>
<dbReference type="AlphaFoldDB" id="A0A1H6Y779"/>
<accession>A0A2H4PYY9</accession>
<proteinExistence type="predicted"/>
<gene>
    <name evidence="1" type="ORF">SAMN05444271_1538</name>
</gene>
<dbReference type="RefSeq" id="WP_089673894.1">
    <property type="nucleotide sequence ID" value="NZ_CP024845.1"/>
</dbReference>
<name>A0A1H6Y779_9EURY</name>
<dbReference type="GeneID" id="35001318"/>
<dbReference type="KEGG" id="hae:halTADL_0498"/>
<reference evidence="1 2" key="1">
    <citation type="submission" date="2016-10" db="EMBL/GenBank/DDBJ databases">
        <authorList>
            <person name="de Groot N.N."/>
        </authorList>
    </citation>
    <scope>NUCLEOTIDE SEQUENCE [LARGE SCALE GENOMIC DNA]</scope>
    <source>
        <strain evidence="1 2">DSM 22187</strain>
    </source>
</reference>
<dbReference type="STRING" id="1073996.SAMN05444271_1538"/>
<sequence length="64" mass="7224">MSDSIAPHDVLGNDPPSANEDVAKLRLQLKHFSLPELESKGLVEWDTDEHLVTKGPQFDKERLE</sequence>
<protein>
    <submittedName>
        <fullName evidence="1">Uncharacterized protein</fullName>
    </submittedName>
</protein>
<dbReference type="OrthoDB" id="247722at2157"/>
<evidence type="ECO:0000313" key="1">
    <source>
        <dbReference type="EMBL" id="SEJ34887.1"/>
    </source>
</evidence>
<keyword evidence="2" id="KW-1185">Reference proteome</keyword>
<accession>A0A1H6Y779</accession>
<evidence type="ECO:0000313" key="2">
    <source>
        <dbReference type="Proteomes" id="UP000198888"/>
    </source>
</evidence>
<organism evidence="1 2">
    <name type="scientific">Halohasta litchfieldiae</name>
    <dbReference type="NCBI Taxonomy" id="1073996"/>
    <lineage>
        <taxon>Archaea</taxon>
        <taxon>Methanobacteriati</taxon>
        <taxon>Methanobacteriota</taxon>
        <taxon>Stenosarchaea group</taxon>
        <taxon>Halobacteria</taxon>
        <taxon>Halobacteriales</taxon>
        <taxon>Haloferacaceae</taxon>
        <taxon>Halohasta</taxon>
    </lineage>
</organism>